<dbReference type="AlphaFoldDB" id="A0A6J5XYT5"/>
<feature type="region of interest" description="Disordered" evidence="1">
    <location>
        <begin position="1"/>
        <end position="52"/>
    </location>
</feature>
<evidence type="ECO:0000256" key="1">
    <source>
        <dbReference type="SAM" id="MobiDB-lite"/>
    </source>
</evidence>
<proteinExistence type="predicted"/>
<dbReference type="Pfam" id="PF03140">
    <property type="entry name" value="DUF247"/>
    <property type="match status" value="1"/>
</dbReference>
<evidence type="ECO:0000313" key="4">
    <source>
        <dbReference type="Proteomes" id="UP000507245"/>
    </source>
</evidence>
<evidence type="ECO:0000313" key="3">
    <source>
        <dbReference type="EMBL" id="CAB4317417.1"/>
    </source>
</evidence>
<name>A0A6J5XYT5_PRUAR</name>
<dbReference type="PANTHER" id="PTHR31170:SF20">
    <property type="entry name" value="DUF247 DOMAIN PROTEIN"/>
    <property type="match status" value="1"/>
</dbReference>
<reference evidence="4" key="1">
    <citation type="journal article" date="2020" name="Genome Biol.">
        <title>Gamete binning: chromosome-level and haplotype-resolved genome assembly enabled by high-throughput single-cell sequencing of gamete genomes.</title>
        <authorList>
            <person name="Campoy J.A."/>
            <person name="Sun H."/>
            <person name="Goel M."/>
            <person name="Jiao W.-B."/>
            <person name="Folz-Donahue K."/>
            <person name="Wang N."/>
            <person name="Rubio M."/>
            <person name="Liu C."/>
            <person name="Kukat C."/>
            <person name="Ruiz D."/>
            <person name="Huettel B."/>
            <person name="Schneeberger K."/>
        </authorList>
    </citation>
    <scope>NUCLEOTIDE SEQUENCE [LARGE SCALE GENOMIC DNA]</scope>
    <source>
        <strain evidence="4">cv. Rojo Pasion</strain>
    </source>
</reference>
<keyword evidence="2" id="KW-0472">Membrane</keyword>
<keyword evidence="2" id="KW-0812">Transmembrane</keyword>
<organism evidence="3 4">
    <name type="scientific">Prunus armeniaca</name>
    <name type="common">Apricot</name>
    <name type="synonym">Armeniaca vulgaris</name>
    <dbReference type="NCBI Taxonomy" id="36596"/>
    <lineage>
        <taxon>Eukaryota</taxon>
        <taxon>Viridiplantae</taxon>
        <taxon>Streptophyta</taxon>
        <taxon>Embryophyta</taxon>
        <taxon>Tracheophyta</taxon>
        <taxon>Spermatophyta</taxon>
        <taxon>Magnoliopsida</taxon>
        <taxon>eudicotyledons</taxon>
        <taxon>Gunneridae</taxon>
        <taxon>Pentapetalae</taxon>
        <taxon>rosids</taxon>
        <taxon>fabids</taxon>
        <taxon>Rosales</taxon>
        <taxon>Rosaceae</taxon>
        <taxon>Amygdaloideae</taxon>
        <taxon>Amygdaleae</taxon>
        <taxon>Prunus</taxon>
    </lineage>
</organism>
<dbReference type="EMBL" id="CAEKKB010000007">
    <property type="protein sequence ID" value="CAB4317417.1"/>
    <property type="molecule type" value="Genomic_DNA"/>
</dbReference>
<keyword evidence="4" id="KW-1185">Reference proteome</keyword>
<feature type="compositionally biased region" description="Basic and acidic residues" evidence="1">
    <location>
        <begin position="1"/>
        <end position="19"/>
    </location>
</feature>
<gene>
    <name evidence="3" type="ORF">ORAREDHAP_LOCUS44188</name>
</gene>
<sequence length="493" mass="56576">MFRSTRGYEYDSCKAHSSRDPPTSDGNGVRDIELKHKQTAPAGADFDPPQGGPIHEQRGLVPMPPHPIPTPPHVHTSIIGNSSDLVAIAIQECIQGTPDLSPECCIYRVPERFLKGNEEFYKPRVVGIGPYFGSTSYVKTKYVDAFFRRYKLNLDDCLGLVRAWEAKARSYYVEPIELSSDQFTFTMLMDATFVLELMLRHHFSRYRGNCDPIFHKPRIIEDVYHDILLIENQLPFFVLEGLYLYMQIGASTGDHHLSFTELTHDFFKHFLQIDECPANLDQVNHFVDFIRRHYLALPPPQKDEQKHNAMVHEIPPRVTALDEAGVKFETIKGSASLLNIEFNNGCLKIPNFVVDDWTETLFRNLIAFEQCHGTEKYISQFMFLMMCMIRTSKDADLLMDYGVISSMLGSGKDLSILFNHISRDVGFEKPFYYFLICANLNAYCKTRRHRWKAILKRDYFNTPWKIASTIAAIVLLVLTFTQTVCSILSLPKT</sequence>
<keyword evidence="2" id="KW-1133">Transmembrane helix</keyword>
<accession>A0A6J5XYT5</accession>
<dbReference type="OrthoDB" id="672127at2759"/>
<dbReference type="Proteomes" id="UP000507245">
    <property type="component" value="Unassembled WGS sequence"/>
</dbReference>
<protein>
    <submittedName>
        <fullName evidence="3">Uncharacterized protein</fullName>
    </submittedName>
</protein>
<dbReference type="PANTHER" id="PTHR31170">
    <property type="entry name" value="BNAC04G53230D PROTEIN"/>
    <property type="match status" value="1"/>
</dbReference>
<feature type="transmembrane region" description="Helical" evidence="2">
    <location>
        <begin position="466"/>
        <end position="490"/>
    </location>
</feature>
<evidence type="ECO:0000256" key="2">
    <source>
        <dbReference type="SAM" id="Phobius"/>
    </source>
</evidence>
<dbReference type="InterPro" id="IPR004158">
    <property type="entry name" value="DUF247_pln"/>
</dbReference>